<sequence length="92" mass="10468">MAVETLNVLTRASTGYQYEKMELENPPTEASELTSLPVMSWKRFAKDLMTSEAEELRQLFAGSATEREDTLSAKTTKERFEEQSWDSLKSSP</sequence>
<keyword evidence="2" id="KW-0808">Transferase</keyword>
<feature type="compositionally biased region" description="Basic and acidic residues" evidence="1">
    <location>
        <begin position="65"/>
        <end position="82"/>
    </location>
</feature>
<evidence type="ECO:0000313" key="3">
    <source>
        <dbReference type="Proteomes" id="UP000198211"/>
    </source>
</evidence>
<gene>
    <name evidence="2" type="ORF">PHMEG_00037565</name>
</gene>
<evidence type="ECO:0000313" key="2">
    <source>
        <dbReference type="EMBL" id="OWY93145.1"/>
    </source>
</evidence>
<feature type="region of interest" description="Disordered" evidence="1">
    <location>
        <begin position="59"/>
        <end position="92"/>
    </location>
</feature>
<comment type="caution">
    <text evidence="2">The sequence shown here is derived from an EMBL/GenBank/DDBJ whole genome shotgun (WGS) entry which is preliminary data.</text>
</comment>
<keyword evidence="3" id="KW-1185">Reference proteome</keyword>
<protein>
    <submittedName>
        <fullName evidence="2">Reverse transcriptase</fullName>
    </submittedName>
</protein>
<dbReference type="EMBL" id="NBNE01016627">
    <property type="protein sequence ID" value="OWY93145.1"/>
    <property type="molecule type" value="Genomic_DNA"/>
</dbReference>
<keyword evidence="2" id="KW-0548">Nucleotidyltransferase</keyword>
<dbReference type="OrthoDB" id="122480at2759"/>
<reference evidence="3" key="1">
    <citation type="submission" date="2017-03" db="EMBL/GenBank/DDBJ databases">
        <title>Phytopthora megakarya and P. palmivora, two closely related causual agents of cacao black pod achieved similar genome size and gene model numbers by different mechanisms.</title>
        <authorList>
            <person name="Ali S."/>
            <person name="Shao J."/>
            <person name="Larry D.J."/>
            <person name="Kronmiller B."/>
            <person name="Shen D."/>
            <person name="Strem M.D."/>
            <person name="Melnick R.L."/>
            <person name="Guiltinan M.J."/>
            <person name="Tyler B.M."/>
            <person name="Meinhardt L.W."/>
            <person name="Bailey B.A."/>
        </authorList>
    </citation>
    <scope>NUCLEOTIDE SEQUENCE [LARGE SCALE GENOMIC DNA]</scope>
    <source>
        <strain evidence="3">zdho120</strain>
    </source>
</reference>
<keyword evidence="2" id="KW-0695">RNA-directed DNA polymerase</keyword>
<name>A0A225UJD9_9STRA</name>
<accession>A0A225UJD9</accession>
<dbReference type="Proteomes" id="UP000198211">
    <property type="component" value="Unassembled WGS sequence"/>
</dbReference>
<proteinExistence type="predicted"/>
<evidence type="ECO:0000256" key="1">
    <source>
        <dbReference type="SAM" id="MobiDB-lite"/>
    </source>
</evidence>
<dbReference type="GO" id="GO:0003964">
    <property type="term" value="F:RNA-directed DNA polymerase activity"/>
    <property type="evidence" value="ECO:0007669"/>
    <property type="project" value="UniProtKB-KW"/>
</dbReference>
<organism evidence="2 3">
    <name type="scientific">Phytophthora megakarya</name>
    <dbReference type="NCBI Taxonomy" id="4795"/>
    <lineage>
        <taxon>Eukaryota</taxon>
        <taxon>Sar</taxon>
        <taxon>Stramenopiles</taxon>
        <taxon>Oomycota</taxon>
        <taxon>Peronosporomycetes</taxon>
        <taxon>Peronosporales</taxon>
        <taxon>Peronosporaceae</taxon>
        <taxon>Phytophthora</taxon>
    </lineage>
</organism>
<dbReference type="AlphaFoldDB" id="A0A225UJD9"/>